<evidence type="ECO:0000256" key="3">
    <source>
        <dbReference type="ARBA" id="ARBA00022771"/>
    </source>
</evidence>
<dbReference type="PROSITE" id="PS50157">
    <property type="entry name" value="ZINC_FINGER_C2H2_2"/>
    <property type="match status" value="5"/>
</dbReference>
<dbReference type="InterPro" id="IPR038269">
    <property type="entry name" value="SCAN_sf"/>
</dbReference>
<feature type="compositionally biased region" description="Basic and acidic residues" evidence="7">
    <location>
        <begin position="464"/>
        <end position="475"/>
    </location>
</feature>
<name>A0AA35K0Z8_9SAUR</name>
<proteinExistence type="predicted"/>
<dbReference type="PANTHER" id="PTHR23226:SF423">
    <property type="entry name" value="C2H2-TYPE DOMAIN-CONTAINING PROTEIN"/>
    <property type="match status" value="1"/>
</dbReference>
<keyword evidence="11" id="KW-1185">Reference proteome</keyword>
<dbReference type="GO" id="GO:0000978">
    <property type="term" value="F:RNA polymerase II cis-regulatory region sequence-specific DNA binding"/>
    <property type="evidence" value="ECO:0007669"/>
    <property type="project" value="TreeGrafter"/>
</dbReference>
<evidence type="ECO:0000256" key="4">
    <source>
        <dbReference type="ARBA" id="ARBA00022833"/>
    </source>
</evidence>
<dbReference type="FunFam" id="1.10.4020.10:FF:000001">
    <property type="entry name" value="zinc finger protein 263 isoform X1"/>
    <property type="match status" value="1"/>
</dbReference>
<feature type="region of interest" description="Disordered" evidence="7">
    <location>
        <begin position="511"/>
        <end position="577"/>
    </location>
</feature>
<evidence type="ECO:0000259" key="8">
    <source>
        <dbReference type="PROSITE" id="PS50157"/>
    </source>
</evidence>
<dbReference type="SMART" id="SM00355">
    <property type="entry name" value="ZnF_C2H2"/>
    <property type="match status" value="5"/>
</dbReference>
<dbReference type="AlphaFoldDB" id="A0AA35K0Z8"/>
<dbReference type="FunFam" id="3.30.160.60:FF:002343">
    <property type="entry name" value="Zinc finger protein 33A"/>
    <property type="match status" value="2"/>
</dbReference>
<dbReference type="GO" id="GO:0008270">
    <property type="term" value="F:zinc ion binding"/>
    <property type="evidence" value="ECO:0007669"/>
    <property type="project" value="UniProtKB-KW"/>
</dbReference>
<dbReference type="InterPro" id="IPR003309">
    <property type="entry name" value="SCAN_dom"/>
</dbReference>
<protein>
    <submittedName>
        <fullName evidence="10">Finger 436-like</fullName>
    </submittedName>
</protein>
<sequence>MFFLGRDRSSMAESLPSLQPMAQLLPARVGQHCVGWWILPQRRPRAAALEEEKLCREPFAEIFGRGWIRGGSLGECIYQASSPGCLMRRQRSELFPPPSPLKGLNAQSSPCLERSRDLAAGAGRVSLSFPGEKLPFVRLLRIERRRAARRFPGESCAFERGFAGEEVAHSQEEAMADCNLLGLGPRGKQAERDPCDSQGPPAKEILTGAASPQSEGLRQHQETQEQQKGSKSAPSPYSVWRPSRLFKPVSTEERKEFKATYLTRKDGGQLPRGESAIAMQTLPVLGRGAREEAYEGSEVSRALKGPIPDEDDADCLEIHRQHFRHFCYQEIEGPRRVLSQLRELCRQWLMPERHTKEQIVDLVILEQFLTILPLEMQIWVCKGGPATCTQALALAESFLLKLQEAESHEQKVSGLVEEAFVNSPTSEQDPLETVEMQLSTENEEEDEDDDDDDEEEEEEEEAVLLEHEEHGQENLEKEELLLEKPRLTEWGLALDRGGKGSYLQGPDMEAILGNGRENVPGKASKQAESDKGLRERSLQEEVLRQKRTKAGSENGLRLSFLKNQKTQTVDKPRRCPSCGERSHKRTCVAMRERAPGGEQARKCPQRGREQPHKCLSTLRRDEGLRESQEGICRWKTKKRGGAGGDWRQQFHHLSADSWRAQKGEKAAKGSACSVERVPWRAAFPNRERAEQVGKPHQCFECGKSFSQKGNLNIHKKTHTGEKPYPCSECGKCFVTNSRLLTHKRVHTGEKPYNCSYCGNNFSQLAHLVQHQRRHTGEKPYSCPYCGKSFSVKANLITHQRTHTGEKPYECSECPKSFVSSSDLKKHKRVHTGQLYT</sequence>
<evidence type="ECO:0000256" key="1">
    <source>
        <dbReference type="ARBA" id="ARBA00022723"/>
    </source>
</evidence>
<feature type="region of interest" description="Disordered" evidence="7">
    <location>
        <begin position="185"/>
        <end position="243"/>
    </location>
</feature>
<dbReference type="PROSITE" id="PS00028">
    <property type="entry name" value="ZINC_FINGER_C2H2_1"/>
    <property type="match status" value="5"/>
</dbReference>
<feature type="domain" description="SCAN box" evidence="9">
    <location>
        <begin position="320"/>
        <end position="398"/>
    </location>
</feature>
<keyword evidence="2" id="KW-0677">Repeat</keyword>
<evidence type="ECO:0000256" key="2">
    <source>
        <dbReference type="ARBA" id="ARBA00022737"/>
    </source>
</evidence>
<feature type="compositionally biased region" description="Polar residues" evidence="7">
    <location>
        <begin position="226"/>
        <end position="235"/>
    </location>
</feature>
<dbReference type="SUPFAM" id="SSF57667">
    <property type="entry name" value="beta-beta-alpha zinc fingers"/>
    <property type="match status" value="3"/>
</dbReference>
<dbReference type="Pfam" id="PF00096">
    <property type="entry name" value="zf-C2H2"/>
    <property type="match status" value="5"/>
</dbReference>
<dbReference type="EMBL" id="OX395127">
    <property type="protein sequence ID" value="CAI5768318.1"/>
    <property type="molecule type" value="Genomic_DNA"/>
</dbReference>
<dbReference type="FunFam" id="3.30.160.60:FF:000295">
    <property type="entry name" value="zinc finger protein 19"/>
    <property type="match status" value="1"/>
</dbReference>
<feature type="domain" description="C2H2-type" evidence="8">
    <location>
        <begin position="696"/>
        <end position="723"/>
    </location>
</feature>
<dbReference type="Proteomes" id="UP001178461">
    <property type="component" value="Chromosome 2"/>
</dbReference>
<evidence type="ECO:0000259" key="9">
    <source>
        <dbReference type="PROSITE" id="PS50804"/>
    </source>
</evidence>
<evidence type="ECO:0000256" key="6">
    <source>
        <dbReference type="PROSITE-ProRule" id="PRU00042"/>
    </source>
</evidence>
<dbReference type="SMART" id="SM00431">
    <property type="entry name" value="SCAN"/>
    <property type="match status" value="1"/>
</dbReference>
<keyword evidence="5" id="KW-0539">Nucleus</keyword>
<feature type="domain" description="C2H2-type" evidence="8">
    <location>
        <begin position="780"/>
        <end position="807"/>
    </location>
</feature>
<gene>
    <name evidence="10" type="ORF">PODLI_1B018300</name>
</gene>
<keyword evidence="3 6" id="KW-0863">Zinc-finger</keyword>
<feature type="region of interest" description="Disordered" evidence="7">
    <location>
        <begin position="438"/>
        <end position="475"/>
    </location>
</feature>
<feature type="domain" description="C2H2-type" evidence="8">
    <location>
        <begin position="724"/>
        <end position="751"/>
    </location>
</feature>
<dbReference type="PANTHER" id="PTHR23226">
    <property type="entry name" value="ZINC FINGER AND SCAN DOMAIN-CONTAINING"/>
    <property type="match status" value="1"/>
</dbReference>
<dbReference type="InterPro" id="IPR013087">
    <property type="entry name" value="Znf_C2H2_type"/>
</dbReference>
<dbReference type="FunFam" id="3.30.160.60:FF:001857">
    <property type="entry name" value="Uncharacterized protein"/>
    <property type="match status" value="1"/>
</dbReference>
<feature type="compositionally biased region" description="Acidic residues" evidence="7">
    <location>
        <begin position="441"/>
        <end position="463"/>
    </location>
</feature>
<dbReference type="Gene3D" id="3.30.160.60">
    <property type="entry name" value="Classic Zinc Finger"/>
    <property type="match status" value="5"/>
</dbReference>
<feature type="compositionally biased region" description="Basic and acidic residues" evidence="7">
    <location>
        <begin position="525"/>
        <end position="544"/>
    </location>
</feature>
<feature type="domain" description="C2H2-type" evidence="8">
    <location>
        <begin position="808"/>
        <end position="835"/>
    </location>
</feature>
<dbReference type="InterPro" id="IPR036236">
    <property type="entry name" value="Znf_C2H2_sf"/>
</dbReference>
<organism evidence="10 11">
    <name type="scientific">Podarcis lilfordi</name>
    <name type="common">Lilford's wall lizard</name>
    <dbReference type="NCBI Taxonomy" id="74358"/>
    <lineage>
        <taxon>Eukaryota</taxon>
        <taxon>Metazoa</taxon>
        <taxon>Chordata</taxon>
        <taxon>Craniata</taxon>
        <taxon>Vertebrata</taxon>
        <taxon>Euteleostomi</taxon>
        <taxon>Lepidosauria</taxon>
        <taxon>Squamata</taxon>
        <taxon>Bifurcata</taxon>
        <taxon>Unidentata</taxon>
        <taxon>Episquamata</taxon>
        <taxon>Laterata</taxon>
        <taxon>Lacertibaenia</taxon>
        <taxon>Lacertidae</taxon>
        <taxon>Podarcis</taxon>
    </lineage>
</organism>
<dbReference type="GO" id="GO:0000981">
    <property type="term" value="F:DNA-binding transcription factor activity, RNA polymerase II-specific"/>
    <property type="evidence" value="ECO:0007669"/>
    <property type="project" value="TreeGrafter"/>
</dbReference>
<dbReference type="FunFam" id="3.30.160.60:FF:000110">
    <property type="entry name" value="Zinc finger protein-like"/>
    <property type="match status" value="1"/>
</dbReference>
<reference evidence="10" key="1">
    <citation type="submission" date="2022-12" db="EMBL/GenBank/DDBJ databases">
        <authorList>
            <person name="Alioto T."/>
            <person name="Alioto T."/>
            <person name="Gomez Garrido J."/>
        </authorList>
    </citation>
    <scope>NUCLEOTIDE SEQUENCE</scope>
</reference>
<dbReference type="PROSITE" id="PS50804">
    <property type="entry name" value="SCAN_BOX"/>
    <property type="match status" value="1"/>
</dbReference>
<evidence type="ECO:0000256" key="7">
    <source>
        <dbReference type="SAM" id="MobiDB-lite"/>
    </source>
</evidence>
<evidence type="ECO:0000313" key="11">
    <source>
        <dbReference type="Proteomes" id="UP001178461"/>
    </source>
</evidence>
<keyword evidence="4" id="KW-0862">Zinc</keyword>
<feature type="domain" description="C2H2-type" evidence="8">
    <location>
        <begin position="752"/>
        <end position="779"/>
    </location>
</feature>
<dbReference type="Gene3D" id="1.10.4020.10">
    <property type="entry name" value="DNA breaking-rejoining enzymes"/>
    <property type="match status" value="1"/>
</dbReference>
<accession>A0AA35K0Z8</accession>
<evidence type="ECO:0000256" key="5">
    <source>
        <dbReference type="ARBA" id="ARBA00023242"/>
    </source>
</evidence>
<dbReference type="CDD" id="cd07936">
    <property type="entry name" value="SCAN"/>
    <property type="match status" value="1"/>
</dbReference>
<dbReference type="Pfam" id="PF02023">
    <property type="entry name" value="SCAN"/>
    <property type="match status" value="1"/>
</dbReference>
<keyword evidence="1" id="KW-0479">Metal-binding</keyword>
<evidence type="ECO:0000313" key="10">
    <source>
        <dbReference type="EMBL" id="CAI5768318.1"/>
    </source>
</evidence>
<dbReference type="SUPFAM" id="SSF47353">
    <property type="entry name" value="Retrovirus capsid dimerization domain-like"/>
    <property type="match status" value="1"/>
</dbReference>